<evidence type="ECO:0000256" key="4">
    <source>
        <dbReference type="ARBA" id="ARBA00022691"/>
    </source>
</evidence>
<keyword evidence="4" id="KW-0949">S-adenosyl-L-methionine</keyword>
<dbReference type="InterPro" id="IPR029026">
    <property type="entry name" value="tRNA_m1G_MTases_N"/>
</dbReference>
<dbReference type="EMBL" id="DSJT01000012">
    <property type="protein sequence ID" value="HEF87199.1"/>
    <property type="molecule type" value="Genomic_DNA"/>
</dbReference>
<evidence type="ECO:0000256" key="3">
    <source>
        <dbReference type="ARBA" id="ARBA00022679"/>
    </source>
</evidence>
<dbReference type="InterPro" id="IPR001537">
    <property type="entry name" value="SpoU_MeTrfase"/>
</dbReference>
<evidence type="ECO:0000259" key="5">
    <source>
        <dbReference type="Pfam" id="PF00588"/>
    </source>
</evidence>
<dbReference type="Pfam" id="PF00588">
    <property type="entry name" value="SpoU_methylase"/>
    <property type="match status" value="1"/>
</dbReference>
<evidence type="ECO:0000256" key="1">
    <source>
        <dbReference type="ARBA" id="ARBA00007228"/>
    </source>
</evidence>
<reference evidence="6" key="1">
    <citation type="journal article" date="2020" name="mSystems">
        <title>Genome- and Community-Level Interaction Insights into Carbon Utilization and Element Cycling Functions of Hydrothermarchaeota in Hydrothermal Sediment.</title>
        <authorList>
            <person name="Zhou Z."/>
            <person name="Liu Y."/>
            <person name="Xu W."/>
            <person name="Pan J."/>
            <person name="Luo Z.H."/>
            <person name="Li M."/>
        </authorList>
    </citation>
    <scope>NUCLEOTIDE SEQUENCE [LARGE SCALE GENOMIC DNA]</scope>
    <source>
        <strain evidence="6">SpSt-23</strain>
    </source>
</reference>
<dbReference type="InterPro" id="IPR029028">
    <property type="entry name" value="Alpha/beta_knot_MTases"/>
</dbReference>
<dbReference type="GO" id="GO:0002128">
    <property type="term" value="P:tRNA nucleoside ribose methylation"/>
    <property type="evidence" value="ECO:0007669"/>
    <property type="project" value="TreeGrafter"/>
</dbReference>
<sequence length="233" mass="25560">MIRVVLVGIEGAYNLGVISRTCVNFEVDELYLVKPSASIEEALLYSAKGRSFLEKAVIVDSLDEALKGVDASVATSAKGYSPGDVLRQAVDIETFTSQIAPRIGRIALVFGRESTGLTREELGKTDFIVSIPGNPEYPVLNVAQAVAIFLWELWKTRGKQSLNIAPSAPREEIESLISLVNDISSAVVSTPEKARRAGLVWGRILHRARPSAYEARVLKYWLYRVKGKLGIDQ</sequence>
<dbReference type="CDD" id="cd18093">
    <property type="entry name" value="SpoU-like_TrmJ"/>
    <property type="match status" value="1"/>
</dbReference>
<dbReference type="GO" id="GO:0003723">
    <property type="term" value="F:RNA binding"/>
    <property type="evidence" value="ECO:0007669"/>
    <property type="project" value="InterPro"/>
</dbReference>
<comment type="caution">
    <text evidence="6">The sequence shown here is derived from an EMBL/GenBank/DDBJ whole genome shotgun (WGS) entry which is preliminary data.</text>
</comment>
<feature type="domain" description="tRNA/rRNA methyltransferase SpoU type" evidence="5">
    <location>
        <begin position="2"/>
        <end position="151"/>
    </location>
</feature>
<dbReference type="PANTHER" id="PTHR42786">
    <property type="entry name" value="TRNA/RRNA METHYLTRANSFERASE"/>
    <property type="match status" value="1"/>
</dbReference>
<protein>
    <submittedName>
        <fullName evidence="6">RNA methyltransferase</fullName>
    </submittedName>
</protein>
<organism evidence="6">
    <name type="scientific">Thermosphaera aggregans</name>
    <dbReference type="NCBI Taxonomy" id="54254"/>
    <lineage>
        <taxon>Archaea</taxon>
        <taxon>Thermoproteota</taxon>
        <taxon>Thermoprotei</taxon>
        <taxon>Desulfurococcales</taxon>
        <taxon>Desulfurococcaceae</taxon>
        <taxon>Thermosphaera</taxon>
    </lineage>
</organism>
<dbReference type="SUPFAM" id="SSF75217">
    <property type="entry name" value="alpha/beta knot"/>
    <property type="match status" value="1"/>
</dbReference>
<proteinExistence type="inferred from homology"/>
<dbReference type="GO" id="GO:0005829">
    <property type="term" value="C:cytosol"/>
    <property type="evidence" value="ECO:0007669"/>
    <property type="project" value="TreeGrafter"/>
</dbReference>
<accession>A0A7C2FNW8</accession>
<dbReference type="PANTHER" id="PTHR42786:SF2">
    <property type="entry name" value="TRNA (CYTIDINE_URIDINE-2'-O-)-METHYLTRANSFERASE TRMJ"/>
    <property type="match status" value="1"/>
</dbReference>
<dbReference type="PIRSF" id="PIRSF004808">
    <property type="entry name" value="LasT"/>
    <property type="match status" value="1"/>
</dbReference>
<dbReference type="GO" id="GO:0008173">
    <property type="term" value="F:RNA methyltransferase activity"/>
    <property type="evidence" value="ECO:0007669"/>
    <property type="project" value="InterPro"/>
</dbReference>
<keyword evidence="2 6" id="KW-0489">Methyltransferase</keyword>
<evidence type="ECO:0000256" key="2">
    <source>
        <dbReference type="ARBA" id="ARBA00022603"/>
    </source>
</evidence>
<comment type="similarity">
    <text evidence="1">Belongs to the class IV-like SAM-binding methyltransferase superfamily. RNA methyltransferase TrmH family.</text>
</comment>
<dbReference type="AlphaFoldDB" id="A0A7C2FNW8"/>
<dbReference type="Gene3D" id="3.40.1280.10">
    <property type="match status" value="1"/>
</dbReference>
<keyword evidence="3 6" id="KW-0808">Transferase</keyword>
<evidence type="ECO:0000313" key="6">
    <source>
        <dbReference type="EMBL" id="HEF87199.1"/>
    </source>
</evidence>
<gene>
    <name evidence="6" type="ORF">ENP55_02680</name>
</gene>
<dbReference type="InterPro" id="IPR004384">
    <property type="entry name" value="RNA_MeTrfase_TrmJ/LasT"/>
</dbReference>
<name>A0A7C2FNW8_9CREN</name>